<protein>
    <recommendedName>
        <fullName evidence="7">CobW C-terminal domain-containing protein</fullName>
    </recommendedName>
</protein>
<keyword evidence="1" id="KW-0547">Nucleotide-binding</keyword>
<dbReference type="SUPFAM" id="SSF90002">
    <property type="entry name" value="Hypothetical protein YjiA, C-terminal domain"/>
    <property type="match status" value="1"/>
</dbReference>
<comment type="similarity">
    <text evidence="4">Belongs to the SIMIBI class G3E GTPase family. ZNG1 subfamily.</text>
</comment>
<dbReference type="InterPro" id="IPR003495">
    <property type="entry name" value="CobW/HypB/UreG_nucleotide-bd"/>
</dbReference>
<dbReference type="Pfam" id="PF02492">
    <property type="entry name" value="cobW"/>
    <property type="match status" value="1"/>
</dbReference>
<dbReference type="InterPro" id="IPR051927">
    <property type="entry name" value="Zn_Chap_cDPG_Synth"/>
</dbReference>
<dbReference type="PANTHER" id="PTHR43603">
    <property type="entry name" value="COBW DOMAIN-CONTAINING PROTEIN DDB_G0274527"/>
    <property type="match status" value="1"/>
</dbReference>
<feature type="region of interest" description="Disordered" evidence="6">
    <location>
        <begin position="113"/>
        <end position="146"/>
    </location>
</feature>
<feature type="non-terminal residue" evidence="8">
    <location>
        <position position="1"/>
    </location>
</feature>
<evidence type="ECO:0000256" key="1">
    <source>
        <dbReference type="ARBA" id="ARBA00022741"/>
    </source>
</evidence>
<dbReference type="InterPro" id="IPR036627">
    <property type="entry name" value="CobW-likC_sf"/>
</dbReference>
<evidence type="ECO:0000256" key="3">
    <source>
        <dbReference type="ARBA" id="ARBA00023186"/>
    </source>
</evidence>
<dbReference type="SMART" id="SM00833">
    <property type="entry name" value="CobW_C"/>
    <property type="match status" value="1"/>
</dbReference>
<name>A0ABQ6MGP0_9STRA</name>
<evidence type="ECO:0000256" key="4">
    <source>
        <dbReference type="ARBA" id="ARBA00034320"/>
    </source>
</evidence>
<proteinExistence type="inferred from homology"/>
<keyword evidence="2" id="KW-0378">Hydrolase</keyword>
<dbReference type="InterPro" id="IPR011629">
    <property type="entry name" value="CobW-like_C"/>
</dbReference>
<dbReference type="Gene3D" id="3.30.1220.10">
    <property type="entry name" value="CobW-like, C-terminal domain"/>
    <property type="match status" value="1"/>
</dbReference>
<evidence type="ECO:0000256" key="6">
    <source>
        <dbReference type="SAM" id="MobiDB-lite"/>
    </source>
</evidence>
<evidence type="ECO:0000259" key="7">
    <source>
        <dbReference type="SMART" id="SM00833"/>
    </source>
</evidence>
<comment type="caution">
    <text evidence="8">The sequence shown here is derived from an EMBL/GenBank/DDBJ whole genome shotgun (WGS) entry which is preliminary data.</text>
</comment>
<evidence type="ECO:0000256" key="5">
    <source>
        <dbReference type="ARBA" id="ARBA00049117"/>
    </source>
</evidence>
<evidence type="ECO:0000256" key="2">
    <source>
        <dbReference type="ARBA" id="ARBA00022801"/>
    </source>
</evidence>
<organism evidence="8 9">
    <name type="scientific">Tetraparma gracilis</name>
    <dbReference type="NCBI Taxonomy" id="2962635"/>
    <lineage>
        <taxon>Eukaryota</taxon>
        <taxon>Sar</taxon>
        <taxon>Stramenopiles</taxon>
        <taxon>Ochrophyta</taxon>
        <taxon>Bolidophyceae</taxon>
        <taxon>Parmales</taxon>
        <taxon>Triparmaceae</taxon>
        <taxon>Tetraparma</taxon>
    </lineage>
</organism>
<evidence type="ECO:0000313" key="8">
    <source>
        <dbReference type="EMBL" id="GMI25683.1"/>
    </source>
</evidence>
<dbReference type="EMBL" id="BRYB01005535">
    <property type="protein sequence ID" value="GMI25683.1"/>
    <property type="molecule type" value="Genomic_DNA"/>
</dbReference>
<dbReference type="InterPro" id="IPR027417">
    <property type="entry name" value="P-loop_NTPase"/>
</dbReference>
<dbReference type="Proteomes" id="UP001165060">
    <property type="component" value="Unassembled WGS sequence"/>
</dbReference>
<dbReference type="Pfam" id="PF07683">
    <property type="entry name" value="CobW_C"/>
    <property type="match status" value="1"/>
</dbReference>
<accession>A0ABQ6MGP0</accession>
<gene>
    <name evidence="8" type="ORF">TeGR_g7964</name>
</gene>
<evidence type="ECO:0000313" key="9">
    <source>
        <dbReference type="Proteomes" id="UP001165060"/>
    </source>
</evidence>
<sequence>SSPHPHPSQNHPAGAKVRFDNVVTLVDSSTFGGDFMTQALAGDRVGWADDECSASLKISELLAEQVEAADVVLVNKADLATGEERATAFAMARSLNDRATVVQSEFGRVPLEDLFSRRPEEEKKKACGDADCTDPSHSHSHSHSHAACAEPSCGDANCADEAHLAPSSCGDAGCADETHSHSHSHSRETATETSLNTVGISTFTYSAARPFDMTRLLGVLNDWPVPIKDSLDLESLAGASKADVLVDGKATSNPFVSVLRSKGFCWMAPSLWRGGGGDQWRHETAMYWSHAGKHFGITSAGKWWASLPSKETVKEYLQSRPGEFDRVMSEDWVSDEWGDRRQELVFIGVNFDEGEIKKTLDACLLTDKELDLYRMEQKEFEASVLEENGASLFGNPGHLS</sequence>
<comment type="catalytic activity">
    <reaction evidence="5">
        <text>GTP + H2O = GDP + phosphate + H(+)</text>
        <dbReference type="Rhea" id="RHEA:19669"/>
        <dbReference type="ChEBI" id="CHEBI:15377"/>
        <dbReference type="ChEBI" id="CHEBI:15378"/>
        <dbReference type="ChEBI" id="CHEBI:37565"/>
        <dbReference type="ChEBI" id="CHEBI:43474"/>
        <dbReference type="ChEBI" id="CHEBI:58189"/>
    </reaction>
    <physiologicalReaction direction="left-to-right" evidence="5">
        <dbReference type="Rhea" id="RHEA:19670"/>
    </physiologicalReaction>
</comment>
<reference evidence="8 9" key="1">
    <citation type="journal article" date="2023" name="Commun. Biol.">
        <title>Genome analysis of Parmales, the sister group of diatoms, reveals the evolutionary specialization of diatoms from phago-mixotrophs to photoautotrophs.</title>
        <authorList>
            <person name="Ban H."/>
            <person name="Sato S."/>
            <person name="Yoshikawa S."/>
            <person name="Yamada K."/>
            <person name="Nakamura Y."/>
            <person name="Ichinomiya M."/>
            <person name="Sato N."/>
            <person name="Blanc-Mathieu R."/>
            <person name="Endo H."/>
            <person name="Kuwata A."/>
            <person name="Ogata H."/>
        </authorList>
    </citation>
    <scope>NUCLEOTIDE SEQUENCE [LARGE SCALE GENOMIC DNA]</scope>
</reference>
<keyword evidence="9" id="KW-1185">Reference proteome</keyword>
<dbReference type="Gene3D" id="3.40.50.300">
    <property type="entry name" value="P-loop containing nucleotide triphosphate hydrolases"/>
    <property type="match status" value="1"/>
</dbReference>
<feature type="compositionally biased region" description="Basic and acidic residues" evidence="6">
    <location>
        <begin position="113"/>
        <end position="128"/>
    </location>
</feature>
<keyword evidence="3" id="KW-0143">Chaperone</keyword>
<feature type="domain" description="CobW C-terminal" evidence="7">
    <location>
        <begin position="200"/>
        <end position="364"/>
    </location>
</feature>
<dbReference type="PANTHER" id="PTHR43603:SF1">
    <property type="entry name" value="ZINC-REGULATED GTPASE METALLOPROTEIN ACTIVATOR 1"/>
    <property type="match status" value="1"/>
</dbReference>